<dbReference type="AlphaFoldDB" id="A0A1Y5RRP2"/>
<dbReference type="InterPro" id="IPR009935">
    <property type="entry name" value="DUF1467"/>
</dbReference>
<keyword evidence="1" id="KW-0812">Transmembrane</keyword>
<organism evidence="2 3">
    <name type="scientific">Aquimixticola soesokkakensis</name>
    <dbReference type="NCBI Taxonomy" id="1519096"/>
    <lineage>
        <taxon>Bacteria</taxon>
        <taxon>Pseudomonadati</taxon>
        <taxon>Pseudomonadota</taxon>
        <taxon>Alphaproteobacteria</taxon>
        <taxon>Rhodobacterales</taxon>
        <taxon>Paracoccaceae</taxon>
        <taxon>Aquimixticola</taxon>
    </lineage>
</organism>
<dbReference type="Proteomes" id="UP000193862">
    <property type="component" value="Unassembled WGS sequence"/>
</dbReference>
<feature type="transmembrane region" description="Helical" evidence="1">
    <location>
        <begin position="6"/>
        <end position="26"/>
    </location>
</feature>
<name>A0A1Y5RRP2_9RHOB</name>
<dbReference type="Pfam" id="PF07330">
    <property type="entry name" value="DUF1467"/>
    <property type="match status" value="1"/>
</dbReference>
<evidence type="ECO:0000313" key="2">
    <source>
        <dbReference type="EMBL" id="SLN20946.1"/>
    </source>
</evidence>
<evidence type="ECO:0000313" key="3">
    <source>
        <dbReference type="Proteomes" id="UP000193862"/>
    </source>
</evidence>
<accession>A0A1Y5RRP2</accession>
<dbReference type="RefSeq" id="WP_085835277.1">
    <property type="nucleotide sequence ID" value="NZ_FWFS01000001.1"/>
</dbReference>
<proteinExistence type="predicted"/>
<dbReference type="OrthoDB" id="9804637at2"/>
<keyword evidence="1" id="KW-1133">Transmembrane helix</keyword>
<keyword evidence="3" id="KW-1185">Reference proteome</keyword>
<feature type="transmembrane region" description="Helical" evidence="1">
    <location>
        <begin position="53"/>
        <end position="73"/>
    </location>
</feature>
<gene>
    <name evidence="2" type="ORF">AQS8620_00565</name>
</gene>
<keyword evidence="1" id="KW-0472">Membrane</keyword>
<evidence type="ECO:0000256" key="1">
    <source>
        <dbReference type="SAM" id="Phobius"/>
    </source>
</evidence>
<reference evidence="2 3" key="1">
    <citation type="submission" date="2017-03" db="EMBL/GenBank/DDBJ databases">
        <authorList>
            <person name="Afonso C.L."/>
            <person name="Miller P.J."/>
            <person name="Scott M.A."/>
            <person name="Spackman E."/>
            <person name="Goraichik I."/>
            <person name="Dimitrov K.M."/>
            <person name="Suarez D.L."/>
            <person name="Swayne D.E."/>
        </authorList>
    </citation>
    <scope>NUCLEOTIDE SEQUENCE [LARGE SCALE GENOMIC DNA]</scope>
    <source>
        <strain evidence="2 3">CECT 8620</strain>
    </source>
</reference>
<dbReference type="EMBL" id="FWFS01000001">
    <property type="protein sequence ID" value="SLN20946.1"/>
    <property type="molecule type" value="Genomic_DNA"/>
</dbReference>
<protein>
    <submittedName>
        <fullName evidence="2">Uncharacterized protein</fullName>
    </submittedName>
</protein>
<sequence>MAITSALVLFAVSWFMCMLIALPIGLKTQGDVGEIVAGTHAGSPHEFNLKRKVLWVTAFATLVWAVLMYVILFTDISWRDFDWTQTLPPVGQDQ</sequence>